<gene>
    <name evidence="2" type="ORF">HJG63_000617</name>
</gene>
<feature type="region of interest" description="Disordered" evidence="1">
    <location>
        <begin position="394"/>
        <end position="505"/>
    </location>
</feature>
<evidence type="ECO:0000313" key="2">
    <source>
        <dbReference type="EMBL" id="KAF6463766.1"/>
    </source>
</evidence>
<proteinExistence type="predicted"/>
<dbReference type="GO" id="GO:0000045">
    <property type="term" value="P:autophagosome assembly"/>
    <property type="evidence" value="ECO:0007669"/>
    <property type="project" value="TreeGrafter"/>
</dbReference>
<dbReference type="GO" id="GO:0080008">
    <property type="term" value="C:Cul4-RING E3 ubiquitin ligase complex"/>
    <property type="evidence" value="ECO:0007669"/>
    <property type="project" value="TreeGrafter"/>
</dbReference>
<feature type="compositionally biased region" description="Polar residues" evidence="1">
    <location>
        <begin position="265"/>
        <end position="280"/>
    </location>
</feature>
<dbReference type="GO" id="GO:1990756">
    <property type="term" value="F:ubiquitin-like ligase-substrate adaptor activity"/>
    <property type="evidence" value="ECO:0007669"/>
    <property type="project" value="TreeGrafter"/>
</dbReference>
<feature type="compositionally biased region" description="Low complexity" evidence="1">
    <location>
        <begin position="492"/>
        <end position="505"/>
    </location>
</feature>
<dbReference type="InterPro" id="IPR052596">
    <property type="entry name" value="AMBRA1_autophagy"/>
</dbReference>
<dbReference type="PANTHER" id="PTHR22874">
    <property type="entry name" value="ACTIVATING MOLECULE IN BECN1-REGULATED AUTOPHAGY PROTEIN 1"/>
    <property type="match status" value="1"/>
</dbReference>
<dbReference type="Proteomes" id="UP000593571">
    <property type="component" value="Unassembled WGS sequence"/>
</dbReference>
<feature type="region of interest" description="Disordered" evidence="1">
    <location>
        <begin position="265"/>
        <end position="284"/>
    </location>
</feature>
<dbReference type="GO" id="GO:0000423">
    <property type="term" value="P:mitophagy"/>
    <property type="evidence" value="ECO:0007669"/>
    <property type="project" value="TreeGrafter"/>
</dbReference>
<comment type="caution">
    <text evidence="2">The sequence shown here is derived from an EMBL/GenBank/DDBJ whole genome shotgun (WGS) entry which is preliminary data.</text>
</comment>
<sequence>MSAPSLGRFVPRRFLLPEYLPYAGIFHERGQPGLATHSSVNRVLAGAVIGDGQSAVASNIANTTYRLQWWDFTKFDLPEISNASVNVLVQNCKIYNDASCDISADGQLLAAFIPSSQRGFPDEGILAVYSLAPHNLGEMLYTKRFGPNAISVSLSPMGRYVMVGLASRRILLHPSTEHMVAQVFRLQQAHGGETSMRRVFNVLYPMPADQRRHVSINSARWLPEPGLGLAYGTNKGDLVICRPEASNSGIEYYWDQLNETVFTVHSNSRSSERPGTSRATWRTDRDMGLMNAIGLQPRNPTTSVTSQGTQTLALQLQNAETQTEREIQEPGTAAPGPGEGEGSEYGASGEDALSRIQRLMAEGGMTAVVQREQSTTMASMGGFGNNIIVSHRIHRSSQTGTEPSAARTSSPQPSTSRGLLPEPGQLAERGLSPRTASWDQPGTPGREPPQPPLPSSSPAPTPVPLPGTEGPTLHCDLTNNNPLPGGGGGSSRGEAAGPSGEPRNR</sequence>
<evidence type="ECO:0000313" key="3">
    <source>
        <dbReference type="Proteomes" id="UP000593571"/>
    </source>
</evidence>
<reference evidence="2 3" key="1">
    <citation type="journal article" date="2020" name="Nature">
        <title>Six reference-quality genomes reveal evolution of bat adaptations.</title>
        <authorList>
            <person name="Jebb D."/>
            <person name="Huang Z."/>
            <person name="Pippel M."/>
            <person name="Hughes G.M."/>
            <person name="Lavrichenko K."/>
            <person name="Devanna P."/>
            <person name="Winkler S."/>
            <person name="Jermiin L.S."/>
            <person name="Skirmuntt E.C."/>
            <person name="Katzourakis A."/>
            <person name="Burkitt-Gray L."/>
            <person name="Ray D.A."/>
            <person name="Sullivan K.A.M."/>
            <person name="Roscito J.G."/>
            <person name="Kirilenko B.M."/>
            <person name="Davalos L.M."/>
            <person name="Corthals A.P."/>
            <person name="Power M.L."/>
            <person name="Jones G."/>
            <person name="Ransome R.D."/>
            <person name="Dechmann D.K.N."/>
            <person name="Locatelli A.G."/>
            <person name="Puechmaille S.J."/>
            <person name="Fedrigo O."/>
            <person name="Jarvis E.D."/>
            <person name="Hiller M."/>
            <person name="Vernes S.C."/>
            <person name="Myers E.W."/>
            <person name="Teeling E.C."/>
        </authorList>
    </citation>
    <scope>NUCLEOTIDE SEQUENCE [LARGE SCALE GENOMIC DNA]</scope>
    <source>
        <strain evidence="2">MRouAeg1</strain>
        <tissue evidence="2">Muscle</tissue>
    </source>
</reference>
<evidence type="ECO:0000256" key="1">
    <source>
        <dbReference type="SAM" id="MobiDB-lite"/>
    </source>
</evidence>
<dbReference type="EMBL" id="JACASE010000005">
    <property type="protein sequence ID" value="KAF6463766.1"/>
    <property type="molecule type" value="Genomic_DNA"/>
</dbReference>
<feature type="compositionally biased region" description="Polar residues" evidence="1">
    <location>
        <begin position="396"/>
        <end position="417"/>
    </location>
</feature>
<protein>
    <submittedName>
        <fullName evidence="2">Autophagy and beclin 1 regulator 1</fullName>
    </submittedName>
</protein>
<feature type="region of interest" description="Disordered" evidence="1">
    <location>
        <begin position="317"/>
        <end position="348"/>
    </location>
</feature>
<dbReference type="AlphaFoldDB" id="A0A7J8GUT9"/>
<name>A0A7J8GUT9_ROUAE</name>
<organism evidence="2 3">
    <name type="scientific">Rousettus aegyptiacus</name>
    <name type="common">Egyptian fruit bat</name>
    <name type="synonym">Pteropus aegyptiacus</name>
    <dbReference type="NCBI Taxonomy" id="9407"/>
    <lineage>
        <taxon>Eukaryota</taxon>
        <taxon>Metazoa</taxon>
        <taxon>Chordata</taxon>
        <taxon>Craniata</taxon>
        <taxon>Vertebrata</taxon>
        <taxon>Euteleostomi</taxon>
        <taxon>Mammalia</taxon>
        <taxon>Eutheria</taxon>
        <taxon>Laurasiatheria</taxon>
        <taxon>Chiroptera</taxon>
        <taxon>Yinpterochiroptera</taxon>
        <taxon>Pteropodoidea</taxon>
        <taxon>Pteropodidae</taxon>
        <taxon>Rousettinae</taxon>
        <taxon>Rousettus</taxon>
    </lineage>
</organism>
<accession>A0A7J8GUT9</accession>
<keyword evidence="3" id="KW-1185">Reference proteome</keyword>
<feature type="compositionally biased region" description="Pro residues" evidence="1">
    <location>
        <begin position="446"/>
        <end position="465"/>
    </location>
</feature>
<dbReference type="PANTHER" id="PTHR22874:SF1">
    <property type="entry name" value="ACTIVATING MOLECULE IN BECN1-REGULATED AUTOPHAGY PROTEIN 1"/>
    <property type="match status" value="1"/>
</dbReference>